<sequence length="144" mass="16860">MAKMNFLTPVRCLLQCLTHASIAPQKIVLARDEHEVQQERLERARFYGKTYDEVPGAEALVVRVVSSVDNKLEVKQRFLEIFQEENYHVEFGYKSKGQLQAYYNWAIAISDRAKLHGRTKEAEELWKQATKNYEIAVKLNWNSR</sequence>
<accession>A0AA35VCE1</accession>
<dbReference type="PANTHER" id="PTHR45005:SF4">
    <property type="entry name" value="TETRATRICOPEPTIDE-LIKE HELICAL DOMAIN SUPERFAMILY"/>
    <property type="match status" value="1"/>
</dbReference>
<gene>
    <name evidence="1" type="ORF">LSALG_LOCUS998</name>
</gene>
<evidence type="ECO:0000313" key="2">
    <source>
        <dbReference type="Proteomes" id="UP001177003"/>
    </source>
</evidence>
<reference evidence="1" key="1">
    <citation type="submission" date="2023-04" db="EMBL/GenBank/DDBJ databases">
        <authorList>
            <person name="Vijverberg K."/>
            <person name="Xiong W."/>
            <person name="Schranz E."/>
        </authorList>
    </citation>
    <scope>NUCLEOTIDE SEQUENCE</scope>
</reference>
<evidence type="ECO:0000313" key="1">
    <source>
        <dbReference type="EMBL" id="CAI9260152.1"/>
    </source>
</evidence>
<dbReference type="EMBL" id="OX465086">
    <property type="protein sequence ID" value="CAI9260152.1"/>
    <property type="molecule type" value="Genomic_DNA"/>
</dbReference>
<name>A0AA35VCE1_LACSI</name>
<organism evidence="1 2">
    <name type="scientific">Lactuca saligna</name>
    <name type="common">Willowleaf lettuce</name>
    <dbReference type="NCBI Taxonomy" id="75948"/>
    <lineage>
        <taxon>Eukaryota</taxon>
        <taxon>Viridiplantae</taxon>
        <taxon>Streptophyta</taxon>
        <taxon>Embryophyta</taxon>
        <taxon>Tracheophyta</taxon>
        <taxon>Spermatophyta</taxon>
        <taxon>Magnoliopsida</taxon>
        <taxon>eudicotyledons</taxon>
        <taxon>Gunneridae</taxon>
        <taxon>Pentapetalae</taxon>
        <taxon>asterids</taxon>
        <taxon>campanulids</taxon>
        <taxon>Asterales</taxon>
        <taxon>Asteraceae</taxon>
        <taxon>Cichorioideae</taxon>
        <taxon>Cichorieae</taxon>
        <taxon>Lactucinae</taxon>
        <taxon>Lactuca</taxon>
    </lineage>
</organism>
<protein>
    <submittedName>
        <fullName evidence="1">Uncharacterized protein</fullName>
    </submittedName>
</protein>
<proteinExistence type="predicted"/>
<dbReference type="Proteomes" id="UP001177003">
    <property type="component" value="Chromosome 0"/>
</dbReference>
<dbReference type="InterPro" id="IPR053277">
    <property type="entry name" value="Endomembrane_traffic_mod"/>
</dbReference>
<dbReference type="AlphaFoldDB" id="A0AA35VCE1"/>
<keyword evidence="2" id="KW-1185">Reference proteome</keyword>
<dbReference type="PANTHER" id="PTHR45005">
    <property type="match status" value="1"/>
</dbReference>